<reference evidence="3" key="1">
    <citation type="journal article" date="2014" name="Proc. Natl. Acad. Sci. U.S.A.">
        <title>Extensive sampling of basidiomycete genomes demonstrates inadequacy of the white-rot/brown-rot paradigm for wood decay fungi.</title>
        <authorList>
            <person name="Riley R."/>
            <person name="Salamov A.A."/>
            <person name="Brown D.W."/>
            <person name="Nagy L.G."/>
            <person name="Floudas D."/>
            <person name="Held B.W."/>
            <person name="Levasseur A."/>
            <person name="Lombard V."/>
            <person name="Morin E."/>
            <person name="Otillar R."/>
            <person name="Lindquist E.A."/>
            <person name="Sun H."/>
            <person name="LaButti K.M."/>
            <person name="Schmutz J."/>
            <person name="Jabbour D."/>
            <person name="Luo H."/>
            <person name="Baker S.E."/>
            <person name="Pisabarro A.G."/>
            <person name="Walton J.D."/>
            <person name="Blanchette R.A."/>
            <person name="Henrissat B."/>
            <person name="Martin F."/>
            <person name="Cullen D."/>
            <person name="Hibbett D.S."/>
            <person name="Grigoriev I.V."/>
        </authorList>
    </citation>
    <scope>NUCLEOTIDE SEQUENCE [LARGE SCALE GENOMIC DNA]</scope>
    <source>
        <strain evidence="3">FD-172 SS1</strain>
    </source>
</reference>
<evidence type="ECO:0008006" key="4">
    <source>
        <dbReference type="Google" id="ProtNLM"/>
    </source>
</evidence>
<sequence length="835" mass="93881">MACSSSGQSASGLSPTSSPPSLLGQTLGISINLGKTELMYLFEDSKHPAPEVQGVMKVKTMCWLGVDYNQRLTFYAHITNSLKKATRNMVPLHIFKKLRKGVSVAAALRLYLGAICPILTYSTPTWWGSTHHPHMDKLNSFQHRALIRCLGTFCTTRTWVTHALARVPLLSLHLNLVVELYISRIPYYFTSHPTRKLLMPLIDNPPLSNTTILDRAAQYTRELPLPYPVIIPPWTPTQHPRSWVVNNIRKPPPHTVENYVIPLLEAVALMGTPVLFISINHRHSHLKIFPRFLPPNLPYTPQVFTIQLPDHSIRECTHATNIALMGALRNMPAHLLTPDIALVIANRAVVDGLTNPTRRTVYHSHLHDLASRAVLACLTTLHIFVINKHHVLHPPKLAFYYRPIEFLNATYHTQENLKSTRPPTYVPESFTKTAPSHQVATRRFKQLLTQAFTNDLEENIPQDHIFRTFDLLQNPEDTRYPSFIDLCHPARETALLARIASGHCKVGSYFLKMHIDELEAPIACPCGTIDIQTISHVISKCLITALTRHLLKDDDGEINTATLFTNKLDPFLKWLKATHAFTRHFGEALGPVSPRPAATDLVGFSIVFTTQLPAHSIRERTHAANLALVGTLRNLPAHLLTPDIALVIANRAIINGLTNPSRRTVYHSHLHDLASRAILACPTTLHIFVINKFHTLHPPKSAFYYRPPTYIPELFTEMAPSHCIATRCYKQLLAQAFAEDLKENIPQDHMVHYFDLLCNPVDTRYLMFIDLHRPARETALLARIASGHCKVGSYFLKMHIDKPEALIACPCGTTNIQTVAHVISKCPIMAPADTS</sequence>
<dbReference type="InParanoid" id="A0A067MJA6"/>
<gene>
    <name evidence="2" type="ORF">BOTBODRAFT_176739</name>
</gene>
<proteinExistence type="predicted"/>
<dbReference type="EMBL" id="KL198053">
    <property type="protein sequence ID" value="KDQ11957.1"/>
    <property type="molecule type" value="Genomic_DNA"/>
</dbReference>
<accession>A0A067MJA6</accession>
<protein>
    <recommendedName>
        <fullName evidence="4">Reverse transcriptase domain-containing protein</fullName>
    </recommendedName>
</protein>
<name>A0A067MJA6_BOTB1</name>
<keyword evidence="3" id="KW-1185">Reference proteome</keyword>
<evidence type="ECO:0000313" key="3">
    <source>
        <dbReference type="Proteomes" id="UP000027195"/>
    </source>
</evidence>
<organism evidence="2 3">
    <name type="scientific">Botryobasidium botryosum (strain FD-172 SS1)</name>
    <dbReference type="NCBI Taxonomy" id="930990"/>
    <lineage>
        <taxon>Eukaryota</taxon>
        <taxon>Fungi</taxon>
        <taxon>Dikarya</taxon>
        <taxon>Basidiomycota</taxon>
        <taxon>Agaricomycotina</taxon>
        <taxon>Agaricomycetes</taxon>
        <taxon>Cantharellales</taxon>
        <taxon>Botryobasidiaceae</taxon>
        <taxon>Botryobasidium</taxon>
    </lineage>
</organism>
<evidence type="ECO:0000313" key="2">
    <source>
        <dbReference type="EMBL" id="KDQ11957.1"/>
    </source>
</evidence>
<dbReference type="Proteomes" id="UP000027195">
    <property type="component" value="Unassembled WGS sequence"/>
</dbReference>
<feature type="region of interest" description="Disordered" evidence="1">
    <location>
        <begin position="1"/>
        <end position="21"/>
    </location>
</feature>
<dbReference type="OrthoDB" id="6818650at2759"/>
<dbReference type="HOGENOM" id="CLU_340086_0_0_1"/>
<dbReference type="AlphaFoldDB" id="A0A067MJA6"/>
<dbReference type="STRING" id="930990.A0A067MJA6"/>
<evidence type="ECO:0000256" key="1">
    <source>
        <dbReference type="SAM" id="MobiDB-lite"/>
    </source>
</evidence>